<dbReference type="RefSeq" id="WP_143020302.1">
    <property type="nucleotide sequence ID" value="NZ_FNCN01000014.1"/>
</dbReference>
<evidence type="ECO:0000313" key="2">
    <source>
        <dbReference type="Proteomes" id="UP000198923"/>
    </source>
</evidence>
<reference evidence="1 2" key="1">
    <citation type="submission" date="2016-10" db="EMBL/GenBank/DDBJ databases">
        <authorList>
            <person name="de Groot N.N."/>
        </authorList>
    </citation>
    <scope>NUCLEOTIDE SEQUENCE [LARGE SCALE GENOMIC DNA]</scope>
    <source>
        <strain evidence="1 2">CPCC 201354</strain>
    </source>
</reference>
<evidence type="ECO:0000313" key="1">
    <source>
        <dbReference type="EMBL" id="SDH33557.1"/>
    </source>
</evidence>
<dbReference type="OrthoDB" id="5149569at2"/>
<dbReference type="Proteomes" id="UP000198923">
    <property type="component" value="Unassembled WGS sequence"/>
</dbReference>
<keyword evidence="2" id="KW-1185">Reference proteome</keyword>
<accession>A0A1G8BJZ9</accession>
<protein>
    <recommendedName>
        <fullName evidence="3">Helix-turn-helix</fullName>
    </recommendedName>
</protein>
<dbReference type="EMBL" id="FNCN01000014">
    <property type="protein sequence ID" value="SDH33557.1"/>
    <property type="molecule type" value="Genomic_DNA"/>
</dbReference>
<dbReference type="AlphaFoldDB" id="A0A1G8BJZ9"/>
<evidence type="ECO:0008006" key="3">
    <source>
        <dbReference type="Google" id="ProtNLM"/>
    </source>
</evidence>
<proteinExistence type="predicted"/>
<gene>
    <name evidence="1" type="ORF">SAMN05421505_11471</name>
</gene>
<organism evidence="1 2">
    <name type="scientific">Sinosporangium album</name>
    <dbReference type="NCBI Taxonomy" id="504805"/>
    <lineage>
        <taxon>Bacteria</taxon>
        <taxon>Bacillati</taxon>
        <taxon>Actinomycetota</taxon>
        <taxon>Actinomycetes</taxon>
        <taxon>Streptosporangiales</taxon>
        <taxon>Streptosporangiaceae</taxon>
        <taxon>Sinosporangium</taxon>
    </lineage>
</organism>
<name>A0A1G8BJZ9_9ACTN</name>
<sequence>MTIATFTHLTGPSHRVGLLGRLTGLFTSVPTTVQSEPIVVEQAWEPTRGSDIAISPDMVHEAAAVAIGTADLVQRLHEISGLTWEQLARLFWVSRRAIHHWAVGGTMNSANIRRLSHLLSIVGELPGSTPADRRAAIFVPRENGRSLYDELIQRSDTETINAPLPPENLLGALHD</sequence>